<dbReference type="OrthoDB" id="9757947at2"/>
<protein>
    <submittedName>
        <fullName evidence="10">BNR-Asp box repeat-containing protein</fullName>
    </submittedName>
</protein>
<dbReference type="SUPFAM" id="SSF110296">
    <property type="entry name" value="Oligoxyloglucan reducing end-specific cellobiohydrolase"/>
    <property type="match status" value="2"/>
</dbReference>
<keyword evidence="4" id="KW-0119">Carbohydrate metabolism</keyword>
<dbReference type="GO" id="GO:0010411">
    <property type="term" value="P:xyloglucan metabolic process"/>
    <property type="evidence" value="ECO:0007669"/>
    <property type="project" value="TreeGrafter"/>
</dbReference>
<feature type="domain" description="SLH" evidence="9">
    <location>
        <begin position="911"/>
        <end position="974"/>
    </location>
</feature>
<dbReference type="FunFam" id="2.130.10.10:FF:000534">
    <property type="entry name" value="Xyloglucanase Xgh74A"/>
    <property type="match status" value="1"/>
</dbReference>
<evidence type="ECO:0000256" key="7">
    <source>
        <dbReference type="ARBA" id="ARBA00037986"/>
    </source>
</evidence>
<accession>A0A1I2IBN4</accession>
<evidence type="ECO:0000313" key="11">
    <source>
        <dbReference type="Proteomes" id="UP000183410"/>
    </source>
</evidence>
<dbReference type="InterPro" id="IPR052025">
    <property type="entry name" value="Xyloglucanase_GH74"/>
</dbReference>
<name>A0A1I2IBN4_9BACL</name>
<evidence type="ECO:0000256" key="3">
    <source>
        <dbReference type="ARBA" id="ARBA00023001"/>
    </source>
</evidence>
<dbReference type="EMBL" id="FONN01000031">
    <property type="protein sequence ID" value="SFF38256.1"/>
    <property type="molecule type" value="Genomic_DNA"/>
</dbReference>
<dbReference type="GO" id="GO:0016798">
    <property type="term" value="F:hydrolase activity, acting on glycosyl bonds"/>
    <property type="evidence" value="ECO:0007669"/>
    <property type="project" value="UniProtKB-KW"/>
</dbReference>
<feature type="chain" id="PRO_5010213219" evidence="8">
    <location>
        <begin position="26"/>
        <end position="975"/>
    </location>
</feature>
<evidence type="ECO:0000256" key="4">
    <source>
        <dbReference type="ARBA" id="ARBA00023277"/>
    </source>
</evidence>
<dbReference type="InterPro" id="IPR001119">
    <property type="entry name" value="SLH_dom"/>
</dbReference>
<evidence type="ECO:0000256" key="8">
    <source>
        <dbReference type="SAM" id="SignalP"/>
    </source>
</evidence>
<dbReference type="InterPro" id="IPR002860">
    <property type="entry name" value="BNR_rpt"/>
</dbReference>
<dbReference type="Gene3D" id="2.130.10.10">
    <property type="entry name" value="YVTN repeat-like/Quinoprotein amine dehydrogenase"/>
    <property type="match status" value="2"/>
</dbReference>
<keyword evidence="6" id="KW-0624">Polysaccharide degradation</keyword>
<dbReference type="PANTHER" id="PTHR43739">
    <property type="entry name" value="XYLOGLUCANASE (EUROFUNG)"/>
    <property type="match status" value="1"/>
</dbReference>
<sequence length="975" mass="104314">MVIRTFGSLLTAAALTASLVGSAAAAPATDNDSSKKAAQQPAYDWGRAKVVGGGFVPGIVYNPSEKDLIYARTDIGGAYRFDPATQSWIQLLDFVGFEEWSMLGVESIATDPVETNRVYAAVGTYTNDWTDTPGMILRSTDKGNSWQRTVLPFKLGGNMPGRSMGERLVIDPNDNRILYLGARSGNGLWRSTDYGETWSKVDSFTASGNVKDYFDDIVGVAWITFDQATGSKGKKSETVYVGVADKEQSVYRSTDGGDTWEAVAGQPKQGFVPHHGVLDGKGHLYVTYNEFVGPYDGGKGAVWKLDTTTGVWTDISPTGNTDNPYGGLAVDARQPNTLMVATMNKWWPDDVIYRSTNGGATWEPFWTLDFSKNPNRENRFTIEYADSPWLDWGEKKELPEISPKLGWMIGDLEIDPFNSDNMMYGTGATLFGANNLTDFDEDKKVEITVMADGIEETAVLGLISPPSGAPLLSALGDIGGFRHESLDQAPEMITSPYIGTSTDIDFAELNPDIVVRVGHAEGTAARMGISTDNGKTWTPAANAWTRADEDKTNGGFAAVSADGSAIVWSPSSADEQTARPVSYSTDLGKTWTASKGLPEKARVSADRVNPKLFYGFAAGVFYVSKDGGATFTASKAQGLPQVITSNFKAMPGKEGDIWIAGAKDNKKVESAYGLWHSTDAGKTFTKVAGVEEAATIGFGKAAPGKTNMTLYSYAKIGGTFGIFRSKDLGKNWVRINDDQHQFGSANTAITGDPRVYGRVYMATNGLGIVVGELKDGISYEFTDLSGVYAEAQQAIAFLYGKGVITGKNETQFQPAAQVTRAEFVKLLVGTLGLVPEGTSSFADVPASAWYAPYIAAAEKAGITALLAQGSGGEGNLFEPNEPITRQDMAVMLASGWKATGQPLPELPAGSVPVFTDSDSIAAYAKDAVTLVAQAGLMKGKPDGSFGAIDPTNRADATVVIYRLHTLFSQAAKTEK</sequence>
<dbReference type="GO" id="GO:0030245">
    <property type="term" value="P:cellulose catabolic process"/>
    <property type="evidence" value="ECO:0007669"/>
    <property type="project" value="UniProtKB-KW"/>
</dbReference>
<evidence type="ECO:0000256" key="6">
    <source>
        <dbReference type="ARBA" id="ARBA00023326"/>
    </source>
</evidence>
<evidence type="ECO:0000313" key="10">
    <source>
        <dbReference type="EMBL" id="SFF38256.1"/>
    </source>
</evidence>
<organism evidence="10 11">
    <name type="scientific">Paenibacillus algorifonticola</name>
    <dbReference type="NCBI Taxonomy" id="684063"/>
    <lineage>
        <taxon>Bacteria</taxon>
        <taxon>Bacillati</taxon>
        <taxon>Bacillota</taxon>
        <taxon>Bacilli</taxon>
        <taxon>Bacillales</taxon>
        <taxon>Paenibacillaceae</taxon>
        <taxon>Paenibacillus</taxon>
    </lineage>
</organism>
<keyword evidence="11" id="KW-1185">Reference proteome</keyword>
<feature type="domain" description="SLH" evidence="9">
    <location>
        <begin position="778"/>
        <end position="836"/>
    </location>
</feature>
<dbReference type="PROSITE" id="PS51272">
    <property type="entry name" value="SLH"/>
    <property type="match status" value="3"/>
</dbReference>
<comment type="similarity">
    <text evidence="7">Belongs to the glycosyl hydrolase 74 family.</text>
</comment>
<feature type="domain" description="SLH" evidence="9">
    <location>
        <begin position="837"/>
        <end position="906"/>
    </location>
</feature>
<evidence type="ECO:0000256" key="2">
    <source>
        <dbReference type="ARBA" id="ARBA00022801"/>
    </source>
</evidence>
<dbReference type="PANTHER" id="PTHR43739:SF2">
    <property type="entry name" value="OLIGOXYLOGLUCAN-REDUCING END-SPECIFIC XYLOGLUCANASE-RELATED"/>
    <property type="match status" value="1"/>
</dbReference>
<dbReference type="Pfam" id="PF00395">
    <property type="entry name" value="SLH"/>
    <property type="match status" value="3"/>
</dbReference>
<dbReference type="Pfam" id="PF15899">
    <property type="entry name" value="BNR_6"/>
    <property type="match status" value="1"/>
</dbReference>
<dbReference type="AlphaFoldDB" id="A0A1I2IBN4"/>
<dbReference type="CDD" id="cd15482">
    <property type="entry name" value="Sialidase_non-viral"/>
    <property type="match status" value="2"/>
</dbReference>
<gene>
    <name evidence="10" type="ORF">SAMN04487969_13156</name>
</gene>
<dbReference type="InterPro" id="IPR015943">
    <property type="entry name" value="WD40/YVTN_repeat-like_dom_sf"/>
</dbReference>
<dbReference type="Proteomes" id="UP000183410">
    <property type="component" value="Unassembled WGS sequence"/>
</dbReference>
<evidence type="ECO:0000256" key="1">
    <source>
        <dbReference type="ARBA" id="ARBA00022729"/>
    </source>
</evidence>
<evidence type="ECO:0000259" key="9">
    <source>
        <dbReference type="PROSITE" id="PS51272"/>
    </source>
</evidence>
<keyword evidence="3" id="KW-0136">Cellulose degradation</keyword>
<reference evidence="11" key="1">
    <citation type="submission" date="2016-10" db="EMBL/GenBank/DDBJ databases">
        <authorList>
            <person name="Varghese N."/>
            <person name="Submissions S."/>
        </authorList>
    </citation>
    <scope>NUCLEOTIDE SEQUENCE [LARGE SCALE GENOMIC DNA]</scope>
    <source>
        <strain evidence="11">CGMCC 1.10223</strain>
    </source>
</reference>
<keyword evidence="2" id="KW-0378">Hydrolase</keyword>
<proteinExistence type="inferred from homology"/>
<keyword evidence="5" id="KW-0326">Glycosidase</keyword>
<keyword evidence="1 8" id="KW-0732">Signal</keyword>
<evidence type="ECO:0000256" key="5">
    <source>
        <dbReference type="ARBA" id="ARBA00023295"/>
    </source>
</evidence>
<dbReference type="RefSeq" id="WP_082110684.1">
    <property type="nucleotide sequence ID" value="NZ_FONN01000031.1"/>
</dbReference>
<feature type="signal peptide" evidence="8">
    <location>
        <begin position="1"/>
        <end position="25"/>
    </location>
</feature>